<dbReference type="AlphaFoldDB" id="K7LR57"/>
<dbReference type="Proteomes" id="UP000008827">
    <property type="component" value="Chromosome 11"/>
</dbReference>
<reference evidence="1 2" key="1">
    <citation type="journal article" date="2010" name="Nature">
        <title>Genome sequence of the palaeopolyploid soybean.</title>
        <authorList>
            <person name="Schmutz J."/>
            <person name="Cannon S.B."/>
            <person name="Schlueter J."/>
            <person name="Ma J."/>
            <person name="Mitros T."/>
            <person name="Nelson W."/>
            <person name="Hyten D.L."/>
            <person name="Song Q."/>
            <person name="Thelen J.J."/>
            <person name="Cheng J."/>
            <person name="Xu D."/>
            <person name="Hellsten U."/>
            <person name="May G.D."/>
            <person name="Yu Y."/>
            <person name="Sakurai T."/>
            <person name="Umezawa T."/>
            <person name="Bhattacharyya M.K."/>
            <person name="Sandhu D."/>
            <person name="Valliyodan B."/>
            <person name="Lindquist E."/>
            <person name="Peto M."/>
            <person name="Grant D."/>
            <person name="Shu S."/>
            <person name="Goodstein D."/>
            <person name="Barry K."/>
            <person name="Futrell-Griggs M."/>
            <person name="Abernathy B."/>
            <person name="Du J."/>
            <person name="Tian Z."/>
            <person name="Zhu L."/>
            <person name="Gill N."/>
            <person name="Joshi T."/>
            <person name="Libault M."/>
            <person name="Sethuraman A."/>
            <person name="Zhang X.-C."/>
            <person name="Shinozaki K."/>
            <person name="Nguyen H.T."/>
            <person name="Wing R.A."/>
            <person name="Cregan P."/>
            <person name="Specht J."/>
            <person name="Grimwood J."/>
            <person name="Rokhsar D."/>
            <person name="Stacey G."/>
            <person name="Shoemaker R.C."/>
            <person name="Jackson S.A."/>
        </authorList>
    </citation>
    <scope>NUCLEOTIDE SEQUENCE [LARGE SCALE GENOMIC DNA]</scope>
    <source>
        <strain evidence="2">cv. Williams 82</strain>
        <tissue evidence="1">Callus</tissue>
    </source>
</reference>
<evidence type="ECO:0000313" key="1">
    <source>
        <dbReference type="EMBL" id="KRH30648.1"/>
    </source>
</evidence>
<evidence type="ECO:0000313" key="2">
    <source>
        <dbReference type="EnsemblPlants" id="KRH30648"/>
    </source>
</evidence>
<dbReference type="EnsemblPlants" id="KRH30648">
    <property type="protein sequence ID" value="KRH30648"/>
    <property type="gene ID" value="GLYMA_11G198100"/>
</dbReference>
<dbReference type="PaxDb" id="3847-GLYMA11G31272.1"/>
<name>K7LR57_SOYBN</name>
<dbReference type="InParanoid" id="K7LR57"/>
<organism evidence="2">
    <name type="scientific">Glycine max</name>
    <name type="common">Soybean</name>
    <name type="synonym">Glycine hispida</name>
    <dbReference type="NCBI Taxonomy" id="3847"/>
    <lineage>
        <taxon>Eukaryota</taxon>
        <taxon>Viridiplantae</taxon>
        <taxon>Streptophyta</taxon>
        <taxon>Embryophyta</taxon>
        <taxon>Tracheophyta</taxon>
        <taxon>Spermatophyta</taxon>
        <taxon>Magnoliopsida</taxon>
        <taxon>eudicotyledons</taxon>
        <taxon>Gunneridae</taxon>
        <taxon>Pentapetalae</taxon>
        <taxon>rosids</taxon>
        <taxon>fabids</taxon>
        <taxon>Fabales</taxon>
        <taxon>Fabaceae</taxon>
        <taxon>Papilionoideae</taxon>
        <taxon>50 kb inversion clade</taxon>
        <taxon>NPAAA clade</taxon>
        <taxon>indigoferoid/millettioid clade</taxon>
        <taxon>Phaseoleae</taxon>
        <taxon>Glycine</taxon>
        <taxon>Glycine subgen. Soja</taxon>
    </lineage>
</organism>
<dbReference type="Gramene" id="KRH30648">
    <property type="protein sequence ID" value="KRH30648"/>
    <property type="gene ID" value="GLYMA_11G198100"/>
</dbReference>
<gene>
    <name evidence="1" type="ORF">GLYMA_11G198100</name>
</gene>
<proteinExistence type="predicted"/>
<evidence type="ECO:0000313" key="3">
    <source>
        <dbReference type="Proteomes" id="UP000008827"/>
    </source>
</evidence>
<protein>
    <submittedName>
        <fullName evidence="1 2">Uncharacterized protein</fullName>
    </submittedName>
</protein>
<accession>K7LR57</accession>
<reference evidence="2" key="2">
    <citation type="submission" date="2018-02" db="UniProtKB">
        <authorList>
            <consortium name="EnsemblPlants"/>
        </authorList>
    </citation>
    <scope>IDENTIFICATION</scope>
    <source>
        <strain evidence="2">Williams 82</strain>
    </source>
</reference>
<keyword evidence="3" id="KW-1185">Reference proteome</keyword>
<reference evidence="1" key="3">
    <citation type="submission" date="2018-07" db="EMBL/GenBank/DDBJ databases">
        <title>WGS assembly of Glycine max.</title>
        <authorList>
            <person name="Schmutz J."/>
            <person name="Cannon S."/>
            <person name="Schlueter J."/>
            <person name="Ma J."/>
            <person name="Mitros T."/>
            <person name="Nelson W."/>
            <person name="Hyten D."/>
            <person name="Song Q."/>
            <person name="Thelen J."/>
            <person name="Cheng J."/>
            <person name="Xu D."/>
            <person name="Hellsten U."/>
            <person name="May G."/>
            <person name="Yu Y."/>
            <person name="Sakurai T."/>
            <person name="Umezawa T."/>
            <person name="Bhattacharyya M."/>
            <person name="Sandhu D."/>
            <person name="Valliyodan B."/>
            <person name="Lindquist E."/>
            <person name="Peto M."/>
            <person name="Grant D."/>
            <person name="Shu S."/>
            <person name="Goodstein D."/>
            <person name="Barry K."/>
            <person name="Futrell-Griggs M."/>
            <person name="Abernathy B."/>
            <person name="Du J."/>
            <person name="Tian Z."/>
            <person name="Zhu L."/>
            <person name="Gill N."/>
            <person name="Joshi T."/>
            <person name="Libault M."/>
            <person name="Sethuraman A."/>
            <person name="Zhang X."/>
            <person name="Shinozaki K."/>
            <person name="Nguyen H."/>
            <person name="Wing R."/>
            <person name="Cregan P."/>
            <person name="Specht J."/>
            <person name="Grimwood J."/>
            <person name="Rokhsar D."/>
            <person name="Stacey G."/>
            <person name="Shoemaker R."/>
            <person name="Jackson S."/>
        </authorList>
    </citation>
    <scope>NUCLEOTIDE SEQUENCE</scope>
    <source>
        <tissue evidence="1">Callus</tissue>
    </source>
</reference>
<sequence>MPGSISKTQPTIFTNVDATANSCRFEETRNFLLWICFVVMSQIPLQKSVQPVKIMFLFHLKVWVKLVQRHRFIHQNSGLEPHSSFSKSDLENDLDFYVASRSRYEHYS</sequence>
<dbReference type="HOGENOM" id="CLU_2201773_0_0_1"/>
<dbReference type="EMBL" id="CM000844">
    <property type="protein sequence ID" value="KRH30648.1"/>
    <property type="molecule type" value="Genomic_DNA"/>
</dbReference>